<gene>
    <name evidence="2" type="ORF">L0U89_09970</name>
</gene>
<keyword evidence="3" id="KW-1185">Reference proteome</keyword>
<evidence type="ECO:0000313" key="2">
    <source>
        <dbReference type="EMBL" id="MCF1751394.1"/>
    </source>
</evidence>
<protein>
    <submittedName>
        <fullName evidence="2">PorT family protein</fullName>
    </submittedName>
</protein>
<reference evidence="2 3" key="1">
    <citation type="submission" date="2022-01" db="EMBL/GenBank/DDBJ databases">
        <title>Mariniradius saccharolyticus sp. nov., isolated from sediment of a river.</title>
        <authorList>
            <person name="Liu H."/>
        </authorList>
    </citation>
    <scope>NUCLEOTIDE SEQUENCE [LARGE SCALE GENOMIC DNA]</scope>
    <source>
        <strain evidence="2 3">RY-2</strain>
    </source>
</reference>
<dbReference type="RefSeq" id="WP_234861384.1">
    <property type="nucleotide sequence ID" value="NZ_JAKEVZ010000006.1"/>
</dbReference>
<feature type="domain" description="Outer membrane protein beta-barrel" evidence="1">
    <location>
        <begin position="22"/>
        <end position="183"/>
    </location>
</feature>
<name>A0ABS9BUJ3_9BACT</name>
<dbReference type="Pfam" id="PF13568">
    <property type="entry name" value="OMP_b-brl_2"/>
    <property type="match status" value="1"/>
</dbReference>
<comment type="caution">
    <text evidence="2">The sequence shown here is derived from an EMBL/GenBank/DDBJ whole genome shotgun (WGS) entry which is preliminary data.</text>
</comment>
<evidence type="ECO:0000259" key="1">
    <source>
        <dbReference type="Pfam" id="PF13568"/>
    </source>
</evidence>
<dbReference type="Proteomes" id="UP001201449">
    <property type="component" value="Unassembled WGS sequence"/>
</dbReference>
<dbReference type="EMBL" id="JAKEVZ010000006">
    <property type="protein sequence ID" value="MCF1751394.1"/>
    <property type="molecule type" value="Genomic_DNA"/>
</dbReference>
<proteinExistence type="predicted"/>
<organism evidence="2 3">
    <name type="scientific">Mariniradius sediminis</name>
    <dbReference type="NCBI Taxonomy" id="2909237"/>
    <lineage>
        <taxon>Bacteria</taxon>
        <taxon>Pseudomonadati</taxon>
        <taxon>Bacteroidota</taxon>
        <taxon>Cytophagia</taxon>
        <taxon>Cytophagales</taxon>
        <taxon>Cyclobacteriaceae</taxon>
        <taxon>Mariniradius</taxon>
    </lineage>
</organism>
<evidence type="ECO:0000313" key="3">
    <source>
        <dbReference type="Proteomes" id="UP001201449"/>
    </source>
</evidence>
<sequence length="220" mass="24758">MQKFLAVFFYLFVFGSVETLAQTSIGIRGGISSSTMRYRYSPGRAEVRTGGITAPTFALVIEHFASKNAGIQIELQKITLGYTQSNELGETNISEWDYLKVPVLSNFYAGKSGRFHIKIGPHIGYMLQARDVQREFDGDGTNLPTYGGPSDDPNRFMYGITAGAGLSKLFGKSTLEGDFRFSYEFGRPETQDRIFDMNSTNIEITLTYMFQFLKKKYQDD</sequence>
<dbReference type="InterPro" id="IPR025665">
    <property type="entry name" value="Beta-barrel_OMP_2"/>
</dbReference>
<accession>A0ABS9BUJ3</accession>